<evidence type="ECO:0000313" key="2">
    <source>
        <dbReference type="Proteomes" id="UP000196053"/>
    </source>
</evidence>
<organism evidence="1 2">
    <name type="scientific">Herbinix luporum</name>
    <dbReference type="NCBI Taxonomy" id="1679721"/>
    <lineage>
        <taxon>Bacteria</taxon>
        <taxon>Bacillati</taxon>
        <taxon>Bacillota</taxon>
        <taxon>Clostridia</taxon>
        <taxon>Lachnospirales</taxon>
        <taxon>Lachnospiraceae</taxon>
        <taxon>Herbinix</taxon>
    </lineage>
</organism>
<dbReference type="Proteomes" id="UP000196053">
    <property type="component" value="Chromosome I"/>
</dbReference>
<protein>
    <submittedName>
        <fullName evidence="1">Uncharacterized protein</fullName>
    </submittedName>
</protein>
<proteinExistence type="predicted"/>
<dbReference type="EMBL" id="LN879430">
    <property type="protein sequence ID" value="CUH92745.1"/>
    <property type="molecule type" value="Genomic_DNA"/>
</dbReference>
<gene>
    <name evidence="1" type="ORF">SD1D_1199</name>
</gene>
<sequence length="192" mass="22157">MCFFKKCKYSAIVKSFKGQTIAEICPKCKQKKSFVTIPNLFTSLTVDKPQYYTLANIEYLTTSGTGIINNQGKEVEGIFTMILSDSKSKFERFTFEFLHVTPSGCAVVIFISFTADIKIEKCSLFGIKKKHRIFKGKKDKNQFENDKKEEKIHQGNCQYGPPLYMNYARKVIFYPNGRVDEEDLINCSYYCE</sequence>
<evidence type="ECO:0000313" key="1">
    <source>
        <dbReference type="EMBL" id="CUH92745.1"/>
    </source>
</evidence>
<accession>A0A0K8J5K7</accession>
<dbReference type="AlphaFoldDB" id="A0A0K8J5K7"/>
<name>A0A0K8J5K7_9FIRM</name>
<dbReference type="RefSeq" id="WP_058258086.1">
    <property type="nucleotide sequence ID" value="NZ_LN879430.1"/>
</dbReference>
<dbReference type="KEGG" id="hsd:SD1D_1199"/>
<keyword evidence="2" id="KW-1185">Reference proteome</keyword>
<dbReference type="OrthoDB" id="9957545at2"/>
<reference evidence="2" key="1">
    <citation type="submission" date="2015-09" db="EMBL/GenBank/DDBJ databases">
        <authorList>
            <person name="Wibberg D."/>
        </authorList>
    </citation>
    <scope>NUCLEOTIDE SEQUENCE [LARGE SCALE GENOMIC DNA]</scope>
    <source>
        <strain evidence="2">SD1D</strain>
    </source>
</reference>